<keyword evidence="2" id="KW-0614">Plasmid</keyword>
<dbReference type="HOGENOM" id="CLU_031317_0_2_4"/>
<dbReference type="CDD" id="cd07719">
    <property type="entry name" value="arylsulfatase_AtsA-like_MBL-fold"/>
    <property type="match status" value="1"/>
</dbReference>
<evidence type="ECO:0000313" key="2">
    <source>
        <dbReference type="EMBL" id="ABF12857.1"/>
    </source>
</evidence>
<gene>
    <name evidence="2" type="primary">atsH</name>
    <name evidence="2" type="ordered locus">Rmet_5998</name>
</gene>
<sequence>MCDCIGQALELGMSRRGFFKSGWKLAGAAGLPLLVGQPLNAAEVSKREAAVSASKVAAQQFDTRLVLLGTAGGPVWWPNCDREGISSALVVGDAVYVVDCGDGVGKRYKQAGLGQNNLVSGMSGMENLRGIFLTHLHSDHTVDYFNLFLFGWYNGLTGVKQPVHVYGPGPRGQLEPIFTPPGQPPRKEPALVNPENPTPGTVDMTNYLYQAFAVDINDRLRDAGRQDLRDLIKVHDIKLPHIPGFKSPNETPEPEMAPFVVHEDDRVRVSATLVNHFPIWPAYAYRFDTDDGSVVFSGDTCPSKNLIRLAKDADVLVHEVIDVAWVDALFPPPVTAKEEAFKNHLLSSHTSIDDVGKVAEAAGAKTLVLSHIAPGHAPKENLLRAQRNFSGQLIVGDDLMQIGVGRKRSQRRKA</sequence>
<accession>Q1LAG9</accession>
<keyword evidence="1 2" id="KW-0378">Hydrolase</keyword>
<dbReference type="PANTHER" id="PTHR46018:SF2">
    <property type="entry name" value="ZINC PHOSPHODIESTERASE ELAC PROTEIN 1"/>
    <property type="match status" value="1"/>
</dbReference>
<dbReference type="InterPro" id="IPR044094">
    <property type="entry name" value="AtsA-like_MBL-fold"/>
</dbReference>
<dbReference type="KEGG" id="rme:Rmet_5998"/>
<organism evidence="2 3">
    <name type="scientific">Cupriavidus metallidurans (strain ATCC 43123 / DSM 2839 / NBRC 102507 / CH34)</name>
    <name type="common">Ralstonia metallidurans</name>
    <dbReference type="NCBI Taxonomy" id="266264"/>
    <lineage>
        <taxon>Bacteria</taxon>
        <taxon>Pseudomonadati</taxon>
        <taxon>Pseudomonadota</taxon>
        <taxon>Betaproteobacteria</taxon>
        <taxon>Burkholderiales</taxon>
        <taxon>Burkholderiaceae</taxon>
        <taxon>Cupriavidus</taxon>
    </lineage>
</organism>
<dbReference type="GO" id="GO:0042781">
    <property type="term" value="F:3'-tRNA processing endoribonuclease activity"/>
    <property type="evidence" value="ECO:0007669"/>
    <property type="project" value="TreeGrafter"/>
</dbReference>
<dbReference type="AlphaFoldDB" id="Q1LAG9"/>
<reference evidence="3" key="1">
    <citation type="journal article" date="2010" name="PLoS ONE">
        <title>The complete genome sequence of Cupriavidus metallidurans strain CH34, a master survivalist in harsh and anthropogenic environments.</title>
        <authorList>
            <person name="Janssen P.J."/>
            <person name="Van Houdt R."/>
            <person name="Moors H."/>
            <person name="Monsieurs P."/>
            <person name="Morin N."/>
            <person name="Michaux A."/>
            <person name="Benotmane M.A."/>
            <person name="Leys N."/>
            <person name="Vallaeys T."/>
            <person name="Lapidus A."/>
            <person name="Monchy S."/>
            <person name="Medigue C."/>
            <person name="Taghavi S."/>
            <person name="McCorkle S."/>
            <person name="Dunn J."/>
            <person name="van der Lelie D."/>
            <person name="Mergeay M."/>
        </authorList>
    </citation>
    <scope>NUCLEOTIDE SEQUENCE [LARGE SCALE GENOMIC DNA]</scope>
    <source>
        <strain evidence="3">ATCC 43123 / DSM 2839 / NBRC 102507 / CH34</strain>
    </source>
</reference>
<dbReference type="SUPFAM" id="SSF56281">
    <property type="entry name" value="Metallo-hydrolase/oxidoreductase"/>
    <property type="match status" value="1"/>
</dbReference>
<dbReference type="PANTHER" id="PTHR46018">
    <property type="entry name" value="ZINC PHOSPHODIESTERASE ELAC PROTEIN 1"/>
    <property type="match status" value="1"/>
</dbReference>
<dbReference type="RefSeq" id="WP_011514813.1">
    <property type="nucleotide sequence ID" value="NC_006466.1"/>
</dbReference>
<dbReference type="EMBL" id="CP000354">
    <property type="protein sequence ID" value="ABF12857.1"/>
    <property type="molecule type" value="Genomic_DNA"/>
</dbReference>
<dbReference type="Gene3D" id="3.60.15.10">
    <property type="entry name" value="Ribonuclease Z/Hydroxyacylglutathione hydrolase-like"/>
    <property type="match status" value="1"/>
</dbReference>
<geneLocation type="plasmid" evidence="2 3">
    <name>pMOL30</name>
</geneLocation>
<evidence type="ECO:0000313" key="3">
    <source>
        <dbReference type="Proteomes" id="UP000002429"/>
    </source>
</evidence>
<dbReference type="InterPro" id="IPR036866">
    <property type="entry name" value="RibonucZ/Hydroxyglut_hydro"/>
</dbReference>
<protein>
    <submittedName>
        <fullName evidence="2">Metal-dependent hydrolases of the beta-lactamase superfamily III AtsH</fullName>
    </submittedName>
</protein>
<dbReference type="Proteomes" id="UP000002429">
    <property type="component" value="Plasmid pMOL30"/>
</dbReference>
<evidence type="ECO:0000256" key="1">
    <source>
        <dbReference type="ARBA" id="ARBA00022801"/>
    </source>
</evidence>
<proteinExistence type="predicted"/>
<keyword evidence="3" id="KW-1185">Reference proteome</keyword>
<name>Q1LAG9_CUPMC</name>